<dbReference type="PANTHER" id="PTHR43461">
    <property type="entry name" value="TRANSMEMBRANE PROTEIN 256"/>
    <property type="match status" value="1"/>
</dbReference>
<evidence type="ECO:0000256" key="3">
    <source>
        <dbReference type="ARBA" id="ARBA00022692"/>
    </source>
</evidence>
<keyword evidence="7" id="KW-0732">Signal</keyword>
<feature type="transmembrane region" description="Helical" evidence="6">
    <location>
        <begin position="40"/>
        <end position="59"/>
    </location>
</feature>
<feature type="transmembrane region" description="Helical" evidence="6">
    <location>
        <begin position="100"/>
        <end position="119"/>
    </location>
</feature>
<dbReference type="PANTHER" id="PTHR43461:SF1">
    <property type="entry name" value="TRANSMEMBRANE PROTEIN 256"/>
    <property type="match status" value="1"/>
</dbReference>
<evidence type="ECO:0000256" key="2">
    <source>
        <dbReference type="ARBA" id="ARBA00009694"/>
    </source>
</evidence>
<comment type="similarity">
    <text evidence="2">Belongs to the UPF0382 family.</text>
</comment>
<dbReference type="InterPro" id="IPR006696">
    <property type="entry name" value="DUF423"/>
</dbReference>
<dbReference type="AlphaFoldDB" id="A0A916UNE2"/>
<dbReference type="EMBL" id="BMGG01000008">
    <property type="protein sequence ID" value="GGC80170.1"/>
    <property type="molecule type" value="Genomic_DNA"/>
</dbReference>
<evidence type="ECO:0000256" key="7">
    <source>
        <dbReference type="SAM" id="SignalP"/>
    </source>
</evidence>
<keyword evidence="4 6" id="KW-1133">Transmembrane helix</keyword>
<reference evidence="8" key="2">
    <citation type="submission" date="2020-09" db="EMBL/GenBank/DDBJ databases">
        <authorList>
            <person name="Sun Q."/>
            <person name="Zhou Y."/>
        </authorList>
    </citation>
    <scope>NUCLEOTIDE SEQUENCE</scope>
    <source>
        <strain evidence="8">CGMCC 1.12919</strain>
    </source>
</reference>
<keyword evidence="9" id="KW-1185">Reference proteome</keyword>
<sequence>MLDRLFVVLGALFGLAGVAAAAAAAHVTGEGNLGTAANFLLFHAPVLIAATAVMGQGLVRRGIARLAIMLIALGAILFCGDLALRALAHAPLFPMAAPTGGVVLMAGWLLLAVAALVPAGRSAG</sequence>
<evidence type="ECO:0000256" key="5">
    <source>
        <dbReference type="ARBA" id="ARBA00023136"/>
    </source>
</evidence>
<dbReference type="RefSeq" id="WP_188611207.1">
    <property type="nucleotide sequence ID" value="NZ_BMGG01000008.1"/>
</dbReference>
<comment type="caution">
    <text evidence="8">The sequence shown here is derived from an EMBL/GenBank/DDBJ whole genome shotgun (WGS) entry which is preliminary data.</text>
</comment>
<protein>
    <recommendedName>
        <fullName evidence="10">DUF423 domain-containing protein</fullName>
    </recommendedName>
</protein>
<evidence type="ECO:0008006" key="10">
    <source>
        <dbReference type="Google" id="ProtNLM"/>
    </source>
</evidence>
<proteinExistence type="inferred from homology"/>
<name>A0A916UNE2_9HYPH</name>
<evidence type="ECO:0000313" key="9">
    <source>
        <dbReference type="Proteomes" id="UP000637002"/>
    </source>
</evidence>
<feature type="transmembrane region" description="Helical" evidence="6">
    <location>
        <begin position="66"/>
        <end position="88"/>
    </location>
</feature>
<dbReference type="GO" id="GO:0005886">
    <property type="term" value="C:plasma membrane"/>
    <property type="evidence" value="ECO:0007669"/>
    <property type="project" value="TreeGrafter"/>
</dbReference>
<feature type="chain" id="PRO_5037229798" description="DUF423 domain-containing protein" evidence="7">
    <location>
        <begin position="25"/>
        <end position="124"/>
    </location>
</feature>
<feature type="signal peptide" evidence="7">
    <location>
        <begin position="1"/>
        <end position="24"/>
    </location>
</feature>
<organism evidence="8 9">
    <name type="scientific">Chelatococcus reniformis</name>
    <dbReference type="NCBI Taxonomy" id="1494448"/>
    <lineage>
        <taxon>Bacteria</taxon>
        <taxon>Pseudomonadati</taxon>
        <taxon>Pseudomonadota</taxon>
        <taxon>Alphaproteobacteria</taxon>
        <taxon>Hyphomicrobiales</taxon>
        <taxon>Chelatococcaceae</taxon>
        <taxon>Chelatococcus</taxon>
    </lineage>
</organism>
<dbReference type="Pfam" id="PF04241">
    <property type="entry name" value="DUF423"/>
    <property type="match status" value="1"/>
</dbReference>
<gene>
    <name evidence="8" type="ORF">GCM10010994_42680</name>
</gene>
<dbReference type="Proteomes" id="UP000637002">
    <property type="component" value="Unassembled WGS sequence"/>
</dbReference>
<evidence type="ECO:0000256" key="1">
    <source>
        <dbReference type="ARBA" id="ARBA00004141"/>
    </source>
</evidence>
<evidence type="ECO:0000256" key="6">
    <source>
        <dbReference type="SAM" id="Phobius"/>
    </source>
</evidence>
<evidence type="ECO:0000256" key="4">
    <source>
        <dbReference type="ARBA" id="ARBA00022989"/>
    </source>
</evidence>
<comment type="subcellular location">
    <subcellularLocation>
        <location evidence="1">Membrane</location>
        <topology evidence="1">Multi-pass membrane protein</topology>
    </subcellularLocation>
</comment>
<keyword evidence="3 6" id="KW-0812">Transmembrane</keyword>
<reference evidence="8" key="1">
    <citation type="journal article" date="2014" name="Int. J. Syst. Evol. Microbiol.">
        <title>Complete genome sequence of Corynebacterium casei LMG S-19264T (=DSM 44701T), isolated from a smear-ripened cheese.</title>
        <authorList>
            <consortium name="US DOE Joint Genome Institute (JGI-PGF)"/>
            <person name="Walter F."/>
            <person name="Albersmeier A."/>
            <person name="Kalinowski J."/>
            <person name="Ruckert C."/>
        </authorList>
    </citation>
    <scope>NUCLEOTIDE SEQUENCE</scope>
    <source>
        <strain evidence="8">CGMCC 1.12919</strain>
    </source>
</reference>
<evidence type="ECO:0000313" key="8">
    <source>
        <dbReference type="EMBL" id="GGC80170.1"/>
    </source>
</evidence>
<keyword evidence="5 6" id="KW-0472">Membrane</keyword>
<accession>A0A916UNE2</accession>